<protein>
    <submittedName>
        <fullName evidence="2">Uncharacterized protein</fullName>
    </submittedName>
</protein>
<feature type="compositionally biased region" description="Basic and acidic residues" evidence="1">
    <location>
        <begin position="181"/>
        <end position="217"/>
    </location>
</feature>
<comment type="caution">
    <text evidence="2">The sequence shown here is derived from an EMBL/GenBank/DDBJ whole genome shotgun (WGS) entry which is preliminary data.</text>
</comment>
<sequence>MALLLPETAFSQIGCTVIIGSSVVIALSREEQQTIVVVQRAYRLTIAAARGLATVGQDLAQTSGGAWIVTNLNRAAVNAGTAALASVRRLLTRTAICWAHFTLLSGYVRLHVFGEGYGPMLLDEREQERVQRWLIKRISERKRRDLDDQSVPKQIRDLENAEGIGGDENKDDQVGDEEGEGTAKGDEDDLSHDHRRIEPARRIQEDVQEDGDHTKDLLRKHKKPKPIPAGYETADYVKDGKQYCAGVKPNGNPCGRSRLPDASPYFCCKAHEAQFQASELHMARI</sequence>
<accession>A0A9P4PJN5</accession>
<dbReference type="EMBL" id="MU001501">
    <property type="protein sequence ID" value="KAF2444538.1"/>
    <property type="molecule type" value="Genomic_DNA"/>
</dbReference>
<keyword evidence="3" id="KW-1185">Reference proteome</keyword>
<organism evidence="2 3">
    <name type="scientific">Karstenula rhodostoma CBS 690.94</name>
    <dbReference type="NCBI Taxonomy" id="1392251"/>
    <lineage>
        <taxon>Eukaryota</taxon>
        <taxon>Fungi</taxon>
        <taxon>Dikarya</taxon>
        <taxon>Ascomycota</taxon>
        <taxon>Pezizomycotina</taxon>
        <taxon>Dothideomycetes</taxon>
        <taxon>Pleosporomycetidae</taxon>
        <taxon>Pleosporales</taxon>
        <taxon>Massarineae</taxon>
        <taxon>Didymosphaeriaceae</taxon>
        <taxon>Karstenula</taxon>
    </lineage>
</organism>
<reference evidence="2" key="1">
    <citation type="journal article" date="2020" name="Stud. Mycol.">
        <title>101 Dothideomycetes genomes: a test case for predicting lifestyles and emergence of pathogens.</title>
        <authorList>
            <person name="Haridas S."/>
            <person name="Albert R."/>
            <person name="Binder M."/>
            <person name="Bloem J."/>
            <person name="Labutti K."/>
            <person name="Salamov A."/>
            <person name="Andreopoulos B."/>
            <person name="Baker S."/>
            <person name="Barry K."/>
            <person name="Bills G."/>
            <person name="Bluhm B."/>
            <person name="Cannon C."/>
            <person name="Castanera R."/>
            <person name="Culley D."/>
            <person name="Daum C."/>
            <person name="Ezra D."/>
            <person name="Gonzalez J."/>
            <person name="Henrissat B."/>
            <person name="Kuo A."/>
            <person name="Liang C."/>
            <person name="Lipzen A."/>
            <person name="Lutzoni F."/>
            <person name="Magnuson J."/>
            <person name="Mondo S."/>
            <person name="Nolan M."/>
            <person name="Ohm R."/>
            <person name="Pangilinan J."/>
            <person name="Park H.-J."/>
            <person name="Ramirez L."/>
            <person name="Alfaro M."/>
            <person name="Sun H."/>
            <person name="Tritt A."/>
            <person name="Yoshinaga Y."/>
            <person name="Zwiers L.-H."/>
            <person name="Turgeon B."/>
            <person name="Goodwin S."/>
            <person name="Spatafora J."/>
            <person name="Crous P."/>
            <person name="Grigoriev I."/>
        </authorList>
    </citation>
    <scope>NUCLEOTIDE SEQUENCE</scope>
    <source>
        <strain evidence="2">CBS 690.94</strain>
    </source>
</reference>
<dbReference type="AlphaFoldDB" id="A0A9P4PJN5"/>
<evidence type="ECO:0000313" key="3">
    <source>
        <dbReference type="Proteomes" id="UP000799764"/>
    </source>
</evidence>
<feature type="region of interest" description="Disordered" evidence="1">
    <location>
        <begin position="145"/>
        <end position="230"/>
    </location>
</feature>
<evidence type="ECO:0000256" key="1">
    <source>
        <dbReference type="SAM" id="MobiDB-lite"/>
    </source>
</evidence>
<dbReference type="Proteomes" id="UP000799764">
    <property type="component" value="Unassembled WGS sequence"/>
</dbReference>
<proteinExistence type="predicted"/>
<evidence type="ECO:0000313" key="2">
    <source>
        <dbReference type="EMBL" id="KAF2444538.1"/>
    </source>
</evidence>
<gene>
    <name evidence="2" type="ORF">P171DRAFT_34323</name>
</gene>
<name>A0A9P4PJN5_9PLEO</name>